<protein>
    <submittedName>
        <fullName evidence="3">Uncharacterized protein</fullName>
    </submittedName>
</protein>
<gene>
    <name evidence="3" type="ORF">PCANC_02430</name>
    <name evidence="2" type="ORF">PCANC_23591</name>
</gene>
<evidence type="ECO:0000313" key="3">
    <source>
        <dbReference type="EMBL" id="PLW57258.1"/>
    </source>
</evidence>
<feature type="region of interest" description="Disordered" evidence="1">
    <location>
        <begin position="1"/>
        <end position="33"/>
    </location>
</feature>
<feature type="compositionally biased region" description="Acidic residues" evidence="1">
    <location>
        <begin position="85"/>
        <end position="97"/>
    </location>
</feature>
<dbReference type="Proteomes" id="UP000235388">
    <property type="component" value="Unassembled WGS sequence"/>
</dbReference>
<reference evidence="3 4" key="1">
    <citation type="submission" date="2017-11" db="EMBL/GenBank/DDBJ databases">
        <title>De novo assembly and phasing of dikaryotic genomes from two isolates of Puccinia coronata f. sp. avenae, the causal agent of oat crown rust.</title>
        <authorList>
            <person name="Miller M.E."/>
            <person name="Zhang Y."/>
            <person name="Omidvar V."/>
            <person name="Sperschneider J."/>
            <person name="Schwessinger B."/>
            <person name="Raley C."/>
            <person name="Palmer J.M."/>
            <person name="Garnica D."/>
            <person name="Upadhyaya N."/>
            <person name="Rathjen J."/>
            <person name="Taylor J.M."/>
            <person name="Park R.F."/>
            <person name="Dodds P.N."/>
            <person name="Hirsch C.D."/>
            <person name="Kianian S.F."/>
            <person name="Figueroa M."/>
        </authorList>
    </citation>
    <scope>NUCLEOTIDE SEQUENCE [LARGE SCALE GENOMIC DNA]</scope>
    <source>
        <strain evidence="3">12NC29</strain>
    </source>
</reference>
<dbReference type="EMBL" id="PGCJ01000537">
    <property type="protein sequence ID" value="PLW26519.1"/>
    <property type="molecule type" value="Genomic_DNA"/>
</dbReference>
<feature type="compositionally biased region" description="Basic and acidic residues" evidence="1">
    <location>
        <begin position="98"/>
        <end position="107"/>
    </location>
</feature>
<proteinExistence type="predicted"/>
<dbReference type="OrthoDB" id="2516116at2759"/>
<name>A0A2N5W4S0_9BASI</name>
<dbReference type="EMBL" id="PGCJ01000012">
    <property type="protein sequence ID" value="PLW57258.1"/>
    <property type="molecule type" value="Genomic_DNA"/>
</dbReference>
<sequence length="188" mass="21586">MEPQMQSQTQQPKNNNLIEDSGNEGNTNDRSNSQLRCLKRALFNQEKNQEQLRQTMNLLVLNLKKTKNKANQVGSDQTGDRDVEPYDFDQESDDSIEIESREKKKAEPLEDAVTEFFEEPVWKDGDPPNLLLNFCCKWCKGWFRAHGTTTGSLKKHWDGSTQAFKNNHGCPNRKKAKFFGAKLPLSVH</sequence>
<keyword evidence="4" id="KW-1185">Reference proteome</keyword>
<comment type="caution">
    <text evidence="3">The sequence shown here is derived from an EMBL/GenBank/DDBJ whole genome shotgun (WGS) entry which is preliminary data.</text>
</comment>
<feature type="region of interest" description="Disordered" evidence="1">
    <location>
        <begin position="68"/>
        <end position="107"/>
    </location>
</feature>
<dbReference type="AlphaFoldDB" id="A0A2N5W4S0"/>
<accession>A0A2N5W4S0</accession>
<evidence type="ECO:0000313" key="2">
    <source>
        <dbReference type="EMBL" id="PLW26519.1"/>
    </source>
</evidence>
<evidence type="ECO:0000313" key="4">
    <source>
        <dbReference type="Proteomes" id="UP000235388"/>
    </source>
</evidence>
<evidence type="ECO:0000256" key="1">
    <source>
        <dbReference type="SAM" id="MobiDB-lite"/>
    </source>
</evidence>
<organism evidence="3 4">
    <name type="scientific">Puccinia coronata f. sp. avenae</name>
    <dbReference type="NCBI Taxonomy" id="200324"/>
    <lineage>
        <taxon>Eukaryota</taxon>
        <taxon>Fungi</taxon>
        <taxon>Dikarya</taxon>
        <taxon>Basidiomycota</taxon>
        <taxon>Pucciniomycotina</taxon>
        <taxon>Pucciniomycetes</taxon>
        <taxon>Pucciniales</taxon>
        <taxon>Pucciniaceae</taxon>
        <taxon>Puccinia</taxon>
    </lineage>
</organism>